<keyword evidence="2" id="KW-1185">Reference proteome</keyword>
<dbReference type="Proteomes" id="UP000051647">
    <property type="component" value="Unassembled WGS sequence"/>
</dbReference>
<sequence length="233" mass="26768">MILGGEMDSEIKKAQELISDSDGILITASNGLSITEGYNIFADDLNFRNYFNEFKSLYGISNVVQGVYAEMPQTDHDIFMKKVHKYLIDDYHPTPIFKDIKKLVTDKDYFVVTSNADTHFQLNGFDPKRIWEVEGNLDGTNMRDETWNQQQQSFQNFVSNNKNEKLVQIEFGIGSHNKMIKEPMMRLVSSHPKWSYITLNLQNEIKVAPEISDRSVALAGDINQTMNNLLKED</sequence>
<dbReference type="PATRIC" id="fig|1423815.3.peg.340"/>
<dbReference type="AlphaFoldDB" id="A0A0R1SDZ3"/>
<gene>
    <name evidence="1" type="ORF">FC27_GL000335</name>
</gene>
<proteinExistence type="predicted"/>
<dbReference type="eggNOG" id="COG0846">
    <property type="taxonomic scope" value="Bacteria"/>
</dbReference>
<dbReference type="STRING" id="1423815.FC27_GL000335"/>
<dbReference type="EMBL" id="AZFA01000010">
    <property type="protein sequence ID" value="KRL66889.1"/>
    <property type="molecule type" value="Genomic_DNA"/>
</dbReference>
<dbReference type="InterPro" id="IPR029035">
    <property type="entry name" value="DHS-like_NAD/FAD-binding_dom"/>
</dbReference>
<evidence type="ECO:0000313" key="1">
    <source>
        <dbReference type="EMBL" id="KRL66889.1"/>
    </source>
</evidence>
<dbReference type="SUPFAM" id="SSF52467">
    <property type="entry name" value="DHS-like NAD/FAD-binding domain"/>
    <property type="match status" value="1"/>
</dbReference>
<accession>A0A0R1SDZ3</accession>
<comment type="caution">
    <text evidence="1">The sequence shown here is derived from an EMBL/GenBank/DDBJ whole genome shotgun (WGS) entry which is preliminary data.</text>
</comment>
<reference evidence="1 2" key="1">
    <citation type="journal article" date="2015" name="Genome Announc.">
        <title>Expanding the biotechnology potential of lactobacilli through comparative genomics of 213 strains and associated genera.</title>
        <authorList>
            <person name="Sun Z."/>
            <person name="Harris H.M."/>
            <person name="McCann A."/>
            <person name="Guo C."/>
            <person name="Argimon S."/>
            <person name="Zhang W."/>
            <person name="Yang X."/>
            <person name="Jeffery I.B."/>
            <person name="Cooney J.C."/>
            <person name="Kagawa T.F."/>
            <person name="Liu W."/>
            <person name="Song Y."/>
            <person name="Salvetti E."/>
            <person name="Wrobel A."/>
            <person name="Rasinkangas P."/>
            <person name="Parkhill J."/>
            <person name="Rea M.C."/>
            <person name="O'Sullivan O."/>
            <person name="Ritari J."/>
            <person name="Douillard F.P."/>
            <person name="Paul Ross R."/>
            <person name="Yang R."/>
            <person name="Briner A.E."/>
            <person name="Felis G.E."/>
            <person name="de Vos W.M."/>
            <person name="Barrangou R."/>
            <person name="Klaenhammer T.R."/>
            <person name="Caufield P.W."/>
            <person name="Cui Y."/>
            <person name="Zhang H."/>
            <person name="O'Toole P.W."/>
        </authorList>
    </citation>
    <scope>NUCLEOTIDE SEQUENCE [LARGE SCALE GENOMIC DNA]</scope>
    <source>
        <strain evidence="1 2">DSM 14857</strain>
    </source>
</reference>
<protein>
    <submittedName>
        <fullName evidence="1">Uncharacterized protein</fullName>
    </submittedName>
</protein>
<organism evidence="1 2">
    <name type="scientific">Companilactobacillus versmoldensis DSM 14857 = KCTC 3814</name>
    <dbReference type="NCBI Taxonomy" id="1423815"/>
    <lineage>
        <taxon>Bacteria</taxon>
        <taxon>Bacillati</taxon>
        <taxon>Bacillota</taxon>
        <taxon>Bacilli</taxon>
        <taxon>Lactobacillales</taxon>
        <taxon>Lactobacillaceae</taxon>
        <taxon>Companilactobacillus</taxon>
    </lineage>
</organism>
<name>A0A0R1SDZ3_9LACO</name>
<dbReference type="Gene3D" id="3.40.50.1220">
    <property type="entry name" value="TPP-binding domain"/>
    <property type="match status" value="1"/>
</dbReference>
<evidence type="ECO:0000313" key="2">
    <source>
        <dbReference type="Proteomes" id="UP000051647"/>
    </source>
</evidence>